<dbReference type="Gene3D" id="2.160.20.10">
    <property type="entry name" value="Single-stranded right-handed beta-helix, Pectin lyase-like"/>
    <property type="match status" value="1"/>
</dbReference>
<dbReference type="InterPro" id="IPR012334">
    <property type="entry name" value="Pectin_lyas_fold"/>
</dbReference>
<feature type="region of interest" description="Disordered" evidence="1">
    <location>
        <begin position="23"/>
        <end position="72"/>
    </location>
</feature>
<gene>
    <name evidence="3" type="ORF">SAMN02745121_05303</name>
</gene>
<evidence type="ECO:0000313" key="3">
    <source>
        <dbReference type="EMBL" id="SFE72670.1"/>
    </source>
</evidence>
<evidence type="ECO:0000259" key="2">
    <source>
        <dbReference type="Pfam" id="PF13229"/>
    </source>
</evidence>
<name>A0A1I2CY52_9BACT</name>
<sequence length="622" mass="62846">MMRLLPATLLACAGCAQLEDAPGAASGTESSSSEPTDDPGGCVPGETTGCPTDHDGPLGLEAPQRATHGPTYTLTPLSGDGACTSIFTFNGTPLKGTPSADWCQIQQAVNAVRAGGVGGTIELVSTGQAFRLTGPIMLNADDLTVIGLPDAQGHKPEIDFDPPPCTYTTTTISVDNTDVVVGHCAEGSEINYSAFTVNDQTPGCAHPIIDGTYCPRERVSLQNLKINVRRGLAGPPTTQNQATQPTIASQSVIMLMNCGDCEVLDTDLAPAYVAGGRGVSQDGITFGPGSTGRLGGTGTTPVSVVDMAKAGLYLTPLSGIHVDAGGATDDSGVAIDNVSVSDCGGSAGWGSGISISGHGGAVNDCTIADNHANGILVAPQPLGPPAVASSWIAVQSTQITDCDVHHNAGPGVVIGSAASAYGVDFVPEDAVLTRVSAHDNSPYDGVRIEGARHVSIDGGTFYGNNAGITLANQTAIVGMTSDIAISGVTAYGNNYYGLFFIGVHDVSVDDSLLYNPQTSSSPAVGNGVGLWGSYFDNSEIALHDLNIGENGITIVDGGEAVSGLYSLIGKAGPSNPSGSPNSYAGGVGLHAPQGSTYVDATHGVTYSKSTGAADPKGWVVTP</sequence>
<accession>A0A1I2CY52</accession>
<dbReference type="RefSeq" id="WP_143140879.1">
    <property type="nucleotide sequence ID" value="NZ_FOMX01000018.1"/>
</dbReference>
<protein>
    <submittedName>
        <fullName evidence="3">Right handed beta helix region</fullName>
    </submittedName>
</protein>
<organism evidence="3 4">
    <name type="scientific">Nannocystis exedens</name>
    <dbReference type="NCBI Taxonomy" id="54"/>
    <lineage>
        <taxon>Bacteria</taxon>
        <taxon>Pseudomonadati</taxon>
        <taxon>Myxococcota</taxon>
        <taxon>Polyangia</taxon>
        <taxon>Nannocystales</taxon>
        <taxon>Nannocystaceae</taxon>
        <taxon>Nannocystis</taxon>
    </lineage>
</organism>
<dbReference type="AlphaFoldDB" id="A0A1I2CY52"/>
<feature type="compositionally biased region" description="Low complexity" evidence="1">
    <location>
        <begin position="23"/>
        <end position="41"/>
    </location>
</feature>
<dbReference type="InterPro" id="IPR039448">
    <property type="entry name" value="Beta_helix"/>
</dbReference>
<dbReference type="SMART" id="SM00710">
    <property type="entry name" value="PbH1"/>
    <property type="match status" value="7"/>
</dbReference>
<dbReference type="Pfam" id="PF13229">
    <property type="entry name" value="Beta_helix"/>
    <property type="match status" value="1"/>
</dbReference>
<keyword evidence="4" id="KW-1185">Reference proteome</keyword>
<dbReference type="InterPro" id="IPR011050">
    <property type="entry name" value="Pectin_lyase_fold/virulence"/>
</dbReference>
<evidence type="ECO:0000256" key="1">
    <source>
        <dbReference type="SAM" id="MobiDB-lite"/>
    </source>
</evidence>
<proteinExistence type="predicted"/>
<feature type="domain" description="Right handed beta helix" evidence="2">
    <location>
        <begin position="351"/>
        <end position="535"/>
    </location>
</feature>
<reference evidence="4" key="1">
    <citation type="submission" date="2016-10" db="EMBL/GenBank/DDBJ databases">
        <authorList>
            <person name="Varghese N."/>
            <person name="Submissions S."/>
        </authorList>
    </citation>
    <scope>NUCLEOTIDE SEQUENCE [LARGE SCALE GENOMIC DNA]</scope>
    <source>
        <strain evidence="4">ATCC 25963</strain>
    </source>
</reference>
<dbReference type="EMBL" id="FOMX01000018">
    <property type="protein sequence ID" value="SFE72670.1"/>
    <property type="molecule type" value="Genomic_DNA"/>
</dbReference>
<evidence type="ECO:0000313" key="4">
    <source>
        <dbReference type="Proteomes" id="UP000199400"/>
    </source>
</evidence>
<dbReference type="SUPFAM" id="SSF51126">
    <property type="entry name" value="Pectin lyase-like"/>
    <property type="match status" value="1"/>
</dbReference>
<dbReference type="Proteomes" id="UP000199400">
    <property type="component" value="Unassembled WGS sequence"/>
</dbReference>
<dbReference type="InterPro" id="IPR006626">
    <property type="entry name" value="PbH1"/>
</dbReference>